<keyword evidence="2" id="KW-1185">Reference proteome</keyword>
<organism evidence="1 2">
    <name type="scientific">Wenyingzhuangia gilva</name>
    <dbReference type="NCBI Taxonomy" id="3057677"/>
    <lineage>
        <taxon>Bacteria</taxon>
        <taxon>Pseudomonadati</taxon>
        <taxon>Bacteroidota</taxon>
        <taxon>Flavobacteriia</taxon>
        <taxon>Flavobacteriales</taxon>
        <taxon>Flavobacteriaceae</taxon>
        <taxon>Wenyingzhuangia</taxon>
    </lineage>
</organism>
<sequence>MKKIVIIFTVFIFLSFNNKSIYRTTLGVLPESEIIVSGKSNVNSFDCEYKIQDLSKPITVSFKQTKDDENKDQLEFTNAKFYLKNKCFDCGNNLINKDFHKMLKTDEYPQILIALLSVCVAEDGCSALATMGVKIAGIHHEYLVPIRFYYENHIYEVGGVINVNLDDFKIKSPKKVLGLIKVDNHVKVNLDLKLKELKP</sequence>
<accession>A0ABT8VU88</accession>
<comment type="caution">
    <text evidence="1">The sequence shown here is derived from an EMBL/GenBank/DDBJ whole genome shotgun (WGS) entry which is preliminary data.</text>
</comment>
<dbReference type="RefSeq" id="WP_302884804.1">
    <property type="nucleotide sequence ID" value="NZ_JAUMIT010000006.1"/>
</dbReference>
<evidence type="ECO:0000313" key="2">
    <source>
        <dbReference type="Proteomes" id="UP001168642"/>
    </source>
</evidence>
<name>A0ABT8VU88_9FLAO</name>
<dbReference type="SUPFAM" id="SSF101874">
    <property type="entry name" value="YceI-like"/>
    <property type="match status" value="1"/>
</dbReference>
<reference evidence="1" key="1">
    <citation type="submission" date="2023-07" db="EMBL/GenBank/DDBJ databases">
        <title>Wenyingzhuangia sp. chi5 genome sequencing and assembly.</title>
        <authorList>
            <person name="Park S."/>
        </authorList>
    </citation>
    <scope>NUCLEOTIDE SEQUENCE</scope>
    <source>
        <strain evidence="1">Chi5</strain>
    </source>
</reference>
<protein>
    <recommendedName>
        <fullName evidence="3">YceI-like domain-containing protein</fullName>
    </recommendedName>
</protein>
<dbReference type="EMBL" id="JAUMIT010000006">
    <property type="protein sequence ID" value="MDO3695532.1"/>
    <property type="molecule type" value="Genomic_DNA"/>
</dbReference>
<evidence type="ECO:0008006" key="3">
    <source>
        <dbReference type="Google" id="ProtNLM"/>
    </source>
</evidence>
<dbReference type="InterPro" id="IPR036761">
    <property type="entry name" value="TTHA0802/YceI-like_sf"/>
</dbReference>
<dbReference type="Gene3D" id="2.40.128.110">
    <property type="entry name" value="Lipid/polyisoprenoid-binding, YceI-like"/>
    <property type="match status" value="1"/>
</dbReference>
<proteinExistence type="predicted"/>
<dbReference type="Proteomes" id="UP001168642">
    <property type="component" value="Unassembled WGS sequence"/>
</dbReference>
<evidence type="ECO:0000313" key="1">
    <source>
        <dbReference type="EMBL" id="MDO3695532.1"/>
    </source>
</evidence>
<gene>
    <name evidence="1" type="ORF">QVZ41_11845</name>
</gene>